<dbReference type="RefSeq" id="WP_231484509.1">
    <property type="nucleotide sequence ID" value="NZ_BAAAZO010000010.1"/>
</dbReference>
<dbReference type="PANTHER" id="PTHR37950:SF1">
    <property type="entry name" value="4-HYDROXYPHENYLACETATE CATABOLISM PROTEIN"/>
    <property type="match status" value="1"/>
</dbReference>
<comment type="caution">
    <text evidence="1">The sequence shown here is derived from an EMBL/GenBank/DDBJ whole genome shotgun (WGS) entry which is preliminary data.</text>
</comment>
<dbReference type="PANTHER" id="PTHR37950">
    <property type="entry name" value="4-HYDROXYPHENYLACETATE CATABOLISM PROTEIN"/>
    <property type="match status" value="1"/>
</dbReference>
<accession>A0ABP7ABV7</accession>
<dbReference type="EMBL" id="BAAAZO010000010">
    <property type="protein sequence ID" value="GAA3628612.1"/>
    <property type="molecule type" value="Genomic_DNA"/>
</dbReference>
<reference evidence="2" key="1">
    <citation type="journal article" date="2019" name="Int. J. Syst. Evol. Microbiol.">
        <title>The Global Catalogue of Microorganisms (GCM) 10K type strain sequencing project: providing services to taxonomists for standard genome sequencing and annotation.</title>
        <authorList>
            <consortium name="The Broad Institute Genomics Platform"/>
            <consortium name="The Broad Institute Genome Sequencing Center for Infectious Disease"/>
            <person name="Wu L."/>
            <person name="Ma J."/>
        </authorList>
    </citation>
    <scope>NUCLEOTIDE SEQUENCE [LARGE SCALE GENOMIC DNA]</scope>
    <source>
        <strain evidence="2">JCM 16902</strain>
    </source>
</reference>
<dbReference type="InterPro" id="IPR004220">
    <property type="entry name" value="5-COMe_2-OHmuconate_Isoase"/>
</dbReference>
<dbReference type="Pfam" id="PF02962">
    <property type="entry name" value="CHMI"/>
    <property type="match status" value="1"/>
</dbReference>
<dbReference type="Proteomes" id="UP001501074">
    <property type="component" value="Unassembled WGS sequence"/>
</dbReference>
<keyword evidence="2" id="KW-1185">Reference proteome</keyword>
<evidence type="ECO:0000313" key="1">
    <source>
        <dbReference type="EMBL" id="GAA3628612.1"/>
    </source>
</evidence>
<evidence type="ECO:0008006" key="3">
    <source>
        <dbReference type="Google" id="ProtNLM"/>
    </source>
</evidence>
<name>A0ABP7ABV7_9ACTN</name>
<gene>
    <name evidence="1" type="ORF">GCM10022223_52550</name>
</gene>
<dbReference type="InterPro" id="IPR014347">
    <property type="entry name" value="Tautomerase/MIF_sf"/>
</dbReference>
<protein>
    <recommendedName>
        <fullName evidence="3">5-carboxymethyl-2-hydroxymuconate isomerase</fullName>
    </recommendedName>
</protein>
<dbReference type="SUPFAM" id="SSF55331">
    <property type="entry name" value="Tautomerase/MIF"/>
    <property type="match status" value="1"/>
</dbReference>
<organism evidence="1 2">
    <name type="scientific">Kineosporia mesophila</name>
    <dbReference type="NCBI Taxonomy" id="566012"/>
    <lineage>
        <taxon>Bacteria</taxon>
        <taxon>Bacillati</taxon>
        <taxon>Actinomycetota</taxon>
        <taxon>Actinomycetes</taxon>
        <taxon>Kineosporiales</taxon>
        <taxon>Kineosporiaceae</taxon>
        <taxon>Kineosporia</taxon>
    </lineage>
</organism>
<dbReference type="Gene3D" id="3.30.429.10">
    <property type="entry name" value="Macrophage Migration Inhibitory Factor"/>
    <property type="match status" value="1"/>
</dbReference>
<sequence length="118" mass="12973">MPHLTIHVGAGLSASEQDLMLRNAHLAMLDSGEVREPINLKSRVIQAERDLVGHEGPETSFVHAELRLLVGRSPETRQRLADLILAALADGLRPEVETSVEVRELPAAYAKRQRVLPA</sequence>
<evidence type="ECO:0000313" key="2">
    <source>
        <dbReference type="Proteomes" id="UP001501074"/>
    </source>
</evidence>
<proteinExistence type="predicted"/>